<dbReference type="EMBL" id="SDHY01000001">
    <property type="protein sequence ID" value="RXK52654.1"/>
    <property type="molecule type" value="Genomic_DNA"/>
</dbReference>
<comment type="caution">
    <text evidence="12">The sequence shown here is derived from an EMBL/GenBank/DDBJ whole genome shotgun (WGS) entry which is preliminary data.</text>
</comment>
<feature type="active site" evidence="9">
    <location>
        <position position="241"/>
    </location>
</feature>
<keyword evidence="7 9" id="KW-0233">DNA recombination</keyword>
<proteinExistence type="inferred from homology"/>
<dbReference type="InterPro" id="IPR011010">
    <property type="entry name" value="DNA_brk_join_enz"/>
</dbReference>
<keyword evidence="13" id="KW-1185">Reference proteome</keyword>
<dbReference type="GO" id="GO:0005737">
    <property type="term" value="C:cytoplasm"/>
    <property type="evidence" value="ECO:0007669"/>
    <property type="project" value="UniProtKB-SubCell"/>
</dbReference>
<evidence type="ECO:0000256" key="6">
    <source>
        <dbReference type="ARBA" id="ARBA00023125"/>
    </source>
</evidence>
<name>A0A4Q1C2Z7_9BACT</name>
<dbReference type="AlphaFoldDB" id="A0A4Q1C2Z7"/>
<dbReference type="OrthoDB" id="9801717at2"/>
<evidence type="ECO:0000256" key="5">
    <source>
        <dbReference type="ARBA" id="ARBA00022908"/>
    </source>
</evidence>
<evidence type="ECO:0000256" key="8">
    <source>
        <dbReference type="ARBA" id="ARBA00023306"/>
    </source>
</evidence>
<dbReference type="PROSITE" id="PS51900">
    <property type="entry name" value="CB"/>
    <property type="match status" value="1"/>
</dbReference>
<feature type="active site" evidence="9">
    <location>
        <position position="264"/>
    </location>
</feature>
<protein>
    <recommendedName>
        <fullName evidence="9">Tyrosine recombinase XerC</fullName>
    </recommendedName>
</protein>
<keyword evidence="5 9" id="KW-0229">DNA integration</keyword>
<dbReference type="InterPro" id="IPR010998">
    <property type="entry name" value="Integrase_recombinase_N"/>
</dbReference>
<evidence type="ECO:0000256" key="9">
    <source>
        <dbReference type="HAMAP-Rule" id="MF_01808"/>
    </source>
</evidence>
<dbReference type="Gene3D" id="1.10.443.10">
    <property type="entry name" value="Intergrase catalytic core"/>
    <property type="match status" value="1"/>
</dbReference>
<dbReference type="Proteomes" id="UP000289455">
    <property type="component" value="Unassembled WGS sequence"/>
</dbReference>
<dbReference type="PROSITE" id="PS51898">
    <property type="entry name" value="TYR_RECOMBINASE"/>
    <property type="match status" value="1"/>
</dbReference>
<feature type="active site" evidence="9">
    <location>
        <position position="173"/>
    </location>
</feature>
<evidence type="ECO:0000256" key="1">
    <source>
        <dbReference type="ARBA" id="ARBA00004496"/>
    </source>
</evidence>
<comment type="subunit">
    <text evidence="9">Forms a cyclic heterotetrameric complex composed of two molecules of XerC and two molecules of XerD.</text>
</comment>
<dbReference type="InterPro" id="IPR002104">
    <property type="entry name" value="Integrase_catalytic"/>
</dbReference>
<evidence type="ECO:0000256" key="2">
    <source>
        <dbReference type="ARBA" id="ARBA00022490"/>
    </source>
</evidence>
<dbReference type="Pfam" id="PF00589">
    <property type="entry name" value="Phage_integrase"/>
    <property type="match status" value="1"/>
</dbReference>
<evidence type="ECO:0000256" key="7">
    <source>
        <dbReference type="ARBA" id="ARBA00023172"/>
    </source>
</evidence>
<feature type="domain" description="Core-binding (CB)" evidence="11">
    <location>
        <begin position="1"/>
        <end position="87"/>
    </location>
</feature>
<evidence type="ECO:0000313" key="13">
    <source>
        <dbReference type="Proteomes" id="UP000289455"/>
    </source>
</evidence>
<comment type="function">
    <text evidence="9">Site-specific tyrosine recombinase, which acts by catalyzing the cutting and rejoining of the recombining DNA molecules. The XerC-XerD complex is essential to convert dimers of the bacterial chromosome into monomers to permit their segregation at cell division. It also contributes to the segregational stability of plasmids.</text>
</comment>
<dbReference type="Gene3D" id="1.10.150.130">
    <property type="match status" value="1"/>
</dbReference>
<feature type="active site" evidence="9">
    <location>
        <position position="149"/>
    </location>
</feature>
<dbReference type="GO" id="GO:0006313">
    <property type="term" value="P:DNA transposition"/>
    <property type="evidence" value="ECO:0007669"/>
    <property type="project" value="UniProtKB-UniRule"/>
</dbReference>
<dbReference type="InterPro" id="IPR004107">
    <property type="entry name" value="Integrase_SAM-like_N"/>
</dbReference>
<dbReference type="PANTHER" id="PTHR30349">
    <property type="entry name" value="PHAGE INTEGRASE-RELATED"/>
    <property type="match status" value="1"/>
</dbReference>
<feature type="domain" description="Tyr recombinase" evidence="10">
    <location>
        <begin position="108"/>
        <end position="286"/>
    </location>
</feature>
<evidence type="ECO:0000259" key="11">
    <source>
        <dbReference type="PROSITE" id="PS51900"/>
    </source>
</evidence>
<feature type="active site" description="O-(3'-phospho-DNA)-tyrosine intermediate" evidence="9">
    <location>
        <position position="273"/>
    </location>
</feature>
<comment type="similarity">
    <text evidence="9">Belongs to the 'phage' integrase family. XerC subfamily.</text>
</comment>
<dbReference type="InterPro" id="IPR023009">
    <property type="entry name" value="Tyrosine_recombinase_XerC/XerD"/>
</dbReference>
<keyword evidence="4 9" id="KW-0159">Chromosome partition</keyword>
<dbReference type="SUPFAM" id="SSF56349">
    <property type="entry name" value="DNA breaking-rejoining enzymes"/>
    <property type="match status" value="1"/>
</dbReference>
<accession>A0A4Q1C2Z7</accession>
<evidence type="ECO:0000259" key="10">
    <source>
        <dbReference type="PROSITE" id="PS51898"/>
    </source>
</evidence>
<dbReference type="GO" id="GO:0051301">
    <property type="term" value="P:cell division"/>
    <property type="evidence" value="ECO:0007669"/>
    <property type="project" value="UniProtKB-KW"/>
</dbReference>
<dbReference type="PANTHER" id="PTHR30349:SF77">
    <property type="entry name" value="TYROSINE RECOMBINASE XERC"/>
    <property type="match status" value="1"/>
</dbReference>
<reference evidence="12 13" key="1">
    <citation type="submission" date="2019-01" db="EMBL/GenBank/DDBJ databases">
        <title>Cytophagaceae bacterium strain CAR-16.</title>
        <authorList>
            <person name="Chen W.-M."/>
        </authorList>
    </citation>
    <scope>NUCLEOTIDE SEQUENCE [LARGE SCALE GENOMIC DNA]</scope>
    <source>
        <strain evidence="12 13">CAR-16</strain>
    </source>
</reference>
<keyword evidence="8 9" id="KW-0131">Cell cycle</keyword>
<dbReference type="InterPro" id="IPR044068">
    <property type="entry name" value="CB"/>
</dbReference>
<dbReference type="GO" id="GO:0007059">
    <property type="term" value="P:chromosome segregation"/>
    <property type="evidence" value="ECO:0007669"/>
    <property type="project" value="UniProtKB-UniRule"/>
</dbReference>
<dbReference type="InterPro" id="IPR013762">
    <property type="entry name" value="Integrase-like_cat_sf"/>
</dbReference>
<sequence>MDSHVVNFFLEHLSVERRCSQHTIVSYTTDLKQFSDFLAENHAATPITQASSKQIREWMVHLSDQSIENRSINRKLASLRTFFKFLLQRGYVQQNPLLPIRTVKTSKKLPLFLRETEMAEIAPSDGEEPTFENLRDDLIIYLLYGTGMRLAELLRLERANINLSQGTLRVLGKRNKERVIPIPLLLLKQIQSYLSACPFTSTYLIVDNKGKPVYPMFIQRIVKKQLSKISTLEKLSPHVLRHTYATHLLNNGADLNAIKELLGHANLAATQVYTHNSMEKIKETYAQAHPKA</sequence>
<keyword evidence="3 9" id="KW-0132">Cell division</keyword>
<feature type="active site" evidence="9">
    <location>
        <position position="238"/>
    </location>
</feature>
<dbReference type="GO" id="GO:0003677">
    <property type="term" value="F:DNA binding"/>
    <property type="evidence" value="ECO:0007669"/>
    <property type="project" value="UniProtKB-UniRule"/>
</dbReference>
<dbReference type="GO" id="GO:0009037">
    <property type="term" value="F:tyrosine-based site-specific recombinase activity"/>
    <property type="evidence" value="ECO:0007669"/>
    <property type="project" value="UniProtKB-UniRule"/>
</dbReference>
<dbReference type="Pfam" id="PF02899">
    <property type="entry name" value="Phage_int_SAM_1"/>
    <property type="match status" value="1"/>
</dbReference>
<dbReference type="HAMAP" id="MF_01808">
    <property type="entry name" value="Recomb_XerC_XerD"/>
    <property type="match status" value="1"/>
</dbReference>
<dbReference type="InterPro" id="IPR050090">
    <property type="entry name" value="Tyrosine_recombinase_XerCD"/>
</dbReference>
<organism evidence="12 13">
    <name type="scientific">Aquirufa rosea</name>
    <dbReference type="NCBI Taxonomy" id="2509241"/>
    <lineage>
        <taxon>Bacteria</taxon>
        <taxon>Pseudomonadati</taxon>
        <taxon>Bacteroidota</taxon>
        <taxon>Cytophagia</taxon>
        <taxon>Cytophagales</taxon>
        <taxon>Flectobacillaceae</taxon>
        <taxon>Aquirufa</taxon>
    </lineage>
</organism>
<gene>
    <name evidence="9" type="primary">xerC</name>
    <name evidence="12" type="ORF">ESB04_02175</name>
</gene>
<comment type="subcellular location">
    <subcellularLocation>
        <location evidence="1 9">Cytoplasm</location>
    </subcellularLocation>
</comment>
<evidence type="ECO:0000313" key="12">
    <source>
        <dbReference type="EMBL" id="RXK52654.1"/>
    </source>
</evidence>
<keyword evidence="2 9" id="KW-0963">Cytoplasm</keyword>
<evidence type="ECO:0000256" key="3">
    <source>
        <dbReference type="ARBA" id="ARBA00022618"/>
    </source>
</evidence>
<evidence type="ECO:0000256" key="4">
    <source>
        <dbReference type="ARBA" id="ARBA00022829"/>
    </source>
</evidence>
<keyword evidence="6 9" id="KW-0238">DNA-binding</keyword>